<dbReference type="PANTHER" id="PTHR13812">
    <property type="entry name" value="KETIMINE REDUCTASE MU-CRYSTALLIN"/>
    <property type="match status" value="1"/>
</dbReference>
<name>A0ABY7YZ10_9HYPH</name>
<dbReference type="InterPro" id="IPR023401">
    <property type="entry name" value="ODC_N"/>
</dbReference>
<accession>A0ABY7YZ10</accession>
<dbReference type="SUPFAM" id="SSF51735">
    <property type="entry name" value="NAD(P)-binding Rossmann-fold domains"/>
    <property type="match status" value="1"/>
</dbReference>
<evidence type="ECO:0000313" key="2">
    <source>
        <dbReference type="EMBL" id="WDR06467.1"/>
    </source>
</evidence>
<dbReference type="Gene3D" id="3.40.50.720">
    <property type="entry name" value="NAD(P)-binding Rossmann-like Domain"/>
    <property type="match status" value="1"/>
</dbReference>
<gene>
    <name evidence="2" type="ORF">PSQ90_03075</name>
</gene>
<dbReference type="EMBL" id="CP118247">
    <property type="protein sequence ID" value="WDR06467.1"/>
    <property type="molecule type" value="Genomic_DNA"/>
</dbReference>
<organism evidence="2 3">
    <name type="scientific">Devosia rhodophyticola</name>
    <dbReference type="NCBI Taxonomy" id="3026423"/>
    <lineage>
        <taxon>Bacteria</taxon>
        <taxon>Pseudomonadati</taxon>
        <taxon>Pseudomonadota</taxon>
        <taxon>Alphaproteobacteria</taxon>
        <taxon>Hyphomicrobiales</taxon>
        <taxon>Devosiaceae</taxon>
        <taxon>Devosia</taxon>
    </lineage>
</organism>
<dbReference type="Pfam" id="PF02423">
    <property type="entry name" value="OCD_Mu_crystall"/>
    <property type="match status" value="1"/>
</dbReference>
<dbReference type="RefSeq" id="WP_282211981.1">
    <property type="nucleotide sequence ID" value="NZ_CP118247.1"/>
</dbReference>
<sequence>MKNYAAEDVRQGLEWPLLIGALEKAFAQGVDAPMRQHLDVGGTRVNGNLLLMPAWQTGEHIGVKLVTVFPDNEAIGLPAVASTYTLFDGKNGAVIAQIDGGELTARRTAAASVLAAKFLARPKSRNLVILGTGRVSTNLAQAYCAIFDIEKLTICSRALDKAETLAIELGSIAPNVVATTDIATAFADADIVSAATLAKKPIVPGDLLRPGTHVDLVGSFRTDMREADDAVLARAGGIYVDTFEGASKESGDITQPMTAGTLTRDGLLADLAVLCRGEHPGRQSDDEITVFKSVGTALEDLAAAVALATNHPE</sequence>
<evidence type="ECO:0000256" key="1">
    <source>
        <dbReference type="ARBA" id="ARBA00008903"/>
    </source>
</evidence>
<protein>
    <submittedName>
        <fullName evidence="2">Ornithine cyclodeaminase family protein</fullName>
    </submittedName>
</protein>
<dbReference type="InterPro" id="IPR003462">
    <property type="entry name" value="ODC_Mu_crystall"/>
</dbReference>
<comment type="similarity">
    <text evidence="1">Belongs to the ornithine cyclodeaminase/mu-crystallin family.</text>
</comment>
<proteinExistence type="inferred from homology"/>
<reference evidence="2 3" key="1">
    <citation type="submission" date="2023-02" db="EMBL/GenBank/DDBJ databases">
        <title>Devosia chondri sp. nov., isolated from the phycosphere of marine algae.</title>
        <authorList>
            <person name="Kim J.M."/>
            <person name="Lee J.K."/>
            <person name="Choi B.J."/>
            <person name="Bayburt H."/>
            <person name="Jeon C.O."/>
        </authorList>
    </citation>
    <scope>NUCLEOTIDE SEQUENCE [LARGE SCALE GENOMIC DNA]</scope>
    <source>
        <strain evidence="2 3">G2-5</strain>
    </source>
</reference>
<dbReference type="PANTHER" id="PTHR13812:SF19">
    <property type="entry name" value="KETIMINE REDUCTASE MU-CRYSTALLIN"/>
    <property type="match status" value="1"/>
</dbReference>
<dbReference type="Gene3D" id="3.30.1780.10">
    <property type="entry name" value="ornithine cyclodeaminase, domain 1"/>
    <property type="match status" value="1"/>
</dbReference>
<dbReference type="PIRSF" id="PIRSF001439">
    <property type="entry name" value="CryM"/>
    <property type="match status" value="1"/>
</dbReference>
<dbReference type="Proteomes" id="UP001222118">
    <property type="component" value="Chromosome"/>
</dbReference>
<keyword evidence="3" id="KW-1185">Reference proteome</keyword>
<dbReference type="InterPro" id="IPR036291">
    <property type="entry name" value="NAD(P)-bd_dom_sf"/>
</dbReference>
<evidence type="ECO:0000313" key="3">
    <source>
        <dbReference type="Proteomes" id="UP001222118"/>
    </source>
</evidence>
<dbReference type="NCBIfam" id="NF004793">
    <property type="entry name" value="PRK06141.1"/>
    <property type="match status" value="1"/>
</dbReference>